<comment type="caution">
    <text evidence="1">The sequence shown here is derived from an EMBL/GenBank/DDBJ whole genome shotgun (WGS) entry which is preliminary data.</text>
</comment>
<gene>
    <name evidence="1" type="ORF">DFH07DRAFT_292334</name>
</gene>
<name>A0AAD7NPN4_9AGAR</name>
<organism evidence="1 2">
    <name type="scientific">Mycena maculata</name>
    <dbReference type="NCBI Taxonomy" id="230809"/>
    <lineage>
        <taxon>Eukaryota</taxon>
        <taxon>Fungi</taxon>
        <taxon>Dikarya</taxon>
        <taxon>Basidiomycota</taxon>
        <taxon>Agaricomycotina</taxon>
        <taxon>Agaricomycetes</taxon>
        <taxon>Agaricomycetidae</taxon>
        <taxon>Agaricales</taxon>
        <taxon>Marasmiineae</taxon>
        <taxon>Mycenaceae</taxon>
        <taxon>Mycena</taxon>
    </lineage>
</organism>
<keyword evidence="2" id="KW-1185">Reference proteome</keyword>
<accession>A0AAD7NPN4</accession>
<reference evidence="1" key="1">
    <citation type="submission" date="2023-03" db="EMBL/GenBank/DDBJ databases">
        <title>Massive genome expansion in bonnet fungi (Mycena s.s.) driven by repeated elements and novel gene families across ecological guilds.</title>
        <authorList>
            <consortium name="Lawrence Berkeley National Laboratory"/>
            <person name="Harder C.B."/>
            <person name="Miyauchi S."/>
            <person name="Viragh M."/>
            <person name="Kuo A."/>
            <person name="Thoen E."/>
            <person name="Andreopoulos B."/>
            <person name="Lu D."/>
            <person name="Skrede I."/>
            <person name="Drula E."/>
            <person name="Henrissat B."/>
            <person name="Morin E."/>
            <person name="Kohler A."/>
            <person name="Barry K."/>
            <person name="LaButti K."/>
            <person name="Morin E."/>
            <person name="Salamov A."/>
            <person name="Lipzen A."/>
            <person name="Mereny Z."/>
            <person name="Hegedus B."/>
            <person name="Baldrian P."/>
            <person name="Stursova M."/>
            <person name="Weitz H."/>
            <person name="Taylor A."/>
            <person name="Grigoriev I.V."/>
            <person name="Nagy L.G."/>
            <person name="Martin F."/>
            <person name="Kauserud H."/>
        </authorList>
    </citation>
    <scope>NUCLEOTIDE SEQUENCE</scope>
    <source>
        <strain evidence="1">CBHHK188m</strain>
    </source>
</reference>
<sequence length="197" mass="22741">MAVNTYGMTKIAPCFFKFLSPNFELTQSQGTHERGRVPMRHSQDIVRGISELSPSLPSVLSETFLWTLPSVQVALERNTRDRPDNGPWVLTRISSQWRALSLLTPSLWRLIAIDYEKLQYPSSLQNMINSQIQRAQRLCIHFYGSQHADSRPQIELFALLSQHSSRWEHCNLQLTTKLVPLLSSLRDRLLSLVKLWI</sequence>
<proteinExistence type="predicted"/>
<dbReference type="EMBL" id="JARJLG010000026">
    <property type="protein sequence ID" value="KAJ7769195.1"/>
    <property type="molecule type" value="Genomic_DNA"/>
</dbReference>
<dbReference type="AlphaFoldDB" id="A0AAD7NPN4"/>
<protein>
    <recommendedName>
        <fullName evidence="3">F-box domain-containing protein</fullName>
    </recommendedName>
</protein>
<evidence type="ECO:0000313" key="2">
    <source>
        <dbReference type="Proteomes" id="UP001215280"/>
    </source>
</evidence>
<evidence type="ECO:0008006" key="3">
    <source>
        <dbReference type="Google" id="ProtNLM"/>
    </source>
</evidence>
<dbReference type="Proteomes" id="UP001215280">
    <property type="component" value="Unassembled WGS sequence"/>
</dbReference>
<evidence type="ECO:0000313" key="1">
    <source>
        <dbReference type="EMBL" id="KAJ7769195.1"/>
    </source>
</evidence>